<name>A0ABV4T6E3_9EURY</name>
<evidence type="ECO:0000313" key="3">
    <source>
        <dbReference type="Proteomes" id="UP001571980"/>
    </source>
</evidence>
<dbReference type="InterPro" id="IPR056926">
    <property type="entry name" value="FLQE3_permease"/>
</dbReference>
<sequence length="221" mass="24616">MNGLLKVELKVGVRSWVYPLYLGLALAYALMIRAFPQEYRHLIVPIFLLMEPGIVGFTFVGAILFMEKRDNVISALAVSPLKWRDYVLSKALIMALVSLVASFVILGVGAGIYSELPLLGAFLTSLVYTLLGIAVASRYRSLDEYFVPILVVSGISFLPFLYSVWPLKLLPSYPALVLFKAPFQRTSMKTVLLSVTGLMVWAIFSYNLALRRCQSEINHGT</sequence>
<dbReference type="Pfam" id="PF24686">
    <property type="entry name" value="FLQE3_permease"/>
    <property type="match status" value="1"/>
</dbReference>
<feature type="transmembrane region" description="Helical" evidence="1">
    <location>
        <begin position="145"/>
        <end position="165"/>
    </location>
</feature>
<accession>A0ABV4T6E3</accession>
<organism evidence="2 3">
    <name type="scientific">Pyrococcus kukulkanii</name>
    <dbReference type="NCBI Taxonomy" id="1609559"/>
    <lineage>
        <taxon>Archaea</taxon>
        <taxon>Methanobacteriati</taxon>
        <taxon>Methanobacteriota</taxon>
        <taxon>Thermococci</taxon>
        <taxon>Thermococcales</taxon>
        <taxon>Thermococcaceae</taxon>
        <taxon>Pyrococcus</taxon>
    </lineage>
</organism>
<feature type="transmembrane region" description="Helical" evidence="1">
    <location>
        <begin position="42"/>
        <end position="66"/>
    </location>
</feature>
<evidence type="ECO:0000256" key="1">
    <source>
        <dbReference type="SAM" id="Phobius"/>
    </source>
</evidence>
<gene>
    <name evidence="2" type="ORF">P8X34_05560</name>
</gene>
<proteinExistence type="predicted"/>
<keyword evidence="1" id="KW-0472">Membrane</keyword>
<feature type="transmembrane region" description="Helical" evidence="1">
    <location>
        <begin position="16"/>
        <end position="36"/>
    </location>
</feature>
<feature type="transmembrane region" description="Helical" evidence="1">
    <location>
        <begin position="118"/>
        <end position="136"/>
    </location>
</feature>
<keyword evidence="1" id="KW-1133">Transmembrane helix</keyword>
<keyword evidence="3" id="KW-1185">Reference proteome</keyword>
<dbReference type="EMBL" id="JARRIG010000003">
    <property type="protein sequence ID" value="MFA4804206.1"/>
    <property type="molecule type" value="Genomic_DNA"/>
</dbReference>
<comment type="caution">
    <text evidence="2">The sequence shown here is derived from an EMBL/GenBank/DDBJ whole genome shotgun (WGS) entry which is preliminary data.</text>
</comment>
<feature type="transmembrane region" description="Helical" evidence="1">
    <location>
        <begin position="191"/>
        <end position="209"/>
    </location>
</feature>
<reference evidence="2 3" key="1">
    <citation type="submission" date="2023-03" db="EMBL/GenBank/DDBJ databases">
        <title>Speciation in Pyrococcus: adaptation to high temperature as a mechanism.</title>
        <authorList>
            <person name="Gu J."/>
        </authorList>
    </citation>
    <scope>NUCLEOTIDE SEQUENCE [LARGE SCALE GENOMIC DNA]</scope>
    <source>
        <strain evidence="2 3">LMOA34</strain>
    </source>
</reference>
<dbReference type="RefSeq" id="WP_372823587.1">
    <property type="nucleotide sequence ID" value="NZ_JARRIF010000002.1"/>
</dbReference>
<protein>
    <submittedName>
        <fullName evidence="2">ABC transporter permease</fullName>
    </submittedName>
</protein>
<dbReference type="Proteomes" id="UP001571980">
    <property type="component" value="Unassembled WGS sequence"/>
</dbReference>
<feature type="transmembrane region" description="Helical" evidence="1">
    <location>
        <begin position="87"/>
        <end position="112"/>
    </location>
</feature>
<evidence type="ECO:0000313" key="2">
    <source>
        <dbReference type="EMBL" id="MFA4804206.1"/>
    </source>
</evidence>
<keyword evidence="1" id="KW-0812">Transmembrane</keyword>